<gene>
    <name evidence="5" type="ORF">J2S42_001765</name>
</gene>
<dbReference type="Gene3D" id="3.60.40.10">
    <property type="entry name" value="PPM-type phosphatase domain"/>
    <property type="match status" value="1"/>
</dbReference>
<evidence type="ECO:0000313" key="5">
    <source>
        <dbReference type="EMBL" id="MDQ0365096.1"/>
    </source>
</evidence>
<dbReference type="EMBL" id="JAUSUZ010000001">
    <property type="protein sequence ID" value="MDQ0365096.1"/>
    <property type="molecule type" value="Genomic_DNA"/>
</dbReference>
<keyword evidence="1" id="KW-0378">Hydrolase</keyword>
<feature type="region of interest" description="Disordered" evidence="2">
    <location>
        <begin position="406"/>
        <end position="436"/>
    </location>
</feature>
<dbReference type="SUPFAM" id="SSF55781">
    <property type="entry name" value="GAF domain-like"/>
    <property type="match status" value="1"/>
</dbReference>
<dbReference type="InterPro" id="IPR001932">
    <property type="entry name" value="PPM-type_phosphatase-like_dom"/>
</dbReference>
<dbReference type="InterPro" id="IPR003018">
    <property type="entry name" value="GAF"/>
</dbReference>
<dbReference type="Pfam" id="PF07228">
    <property type="entry name" value="SpoIIE"/>
    <property type="match status" value="1"/>
</dbReference>
<dbReference type="RefSeq" id="WP_307237289.1">
    <property type="nucleotide sequence ID" value="NZ_JAUSUZ010000001.1"/>
</dbReference>
<protein>
    <recommendedName>
        <fullName evidence="7">GAF domain-containing protein</fullName>
    </recommendedName>
</protein>
<proteinExistence type="predicted"/>
<feature type="domain" description="PPM-type phosphatase" evidence="4">
    <location>
        <begin position="189"/>
        <end position="400"/>
    </location>
</feature>
<dbReference type="AlphaFoldDB" id="A0AAE3VWN3"/>
<sequence>MTARETANIDGRSALQPTPEVSLSRLGADARLDQLLERARKLLRADTSALLLVDPHARQLVSIAAKGLEEEVDDGFRISVGRGFAGRVAGERQPVALESVNADNVLHPLLLKKGVRSLLGVPIFAAEEVLGVLHVGTLTSREFTEPDVDLLQLLAERASEIIKARARGIDETAALALQRGLMPSRMPELPGVQLAARYVPGHHAGLGGDWYDVFVLPSGWLGVVIGDVSGHGLTAAVIMGRLRSALRAYALVCDDPAQALALLNQKMQHFEPGSLATALYAMLPPDRGSITLSAAGHLPPVMAAPGEPAAIVPVLVDPPLGFNDSDVERRTITVPFPDAAVFAAYTDGLVERRDEIIDTGLARLAAAIEADDAEEVCRKVMAAVGMEQPRDDIALLTMRRTANDAISSPDEPLAMKPGHDIRPVPARQRVPDPIRP</sequence>
<evidence type="ECO:0000259" key="4">
    <source>
        <dbReference type="SMART" id="SM00331"/>
    </source>
</evidence>
<name>A0AAE3VWN3_9ACTN</name>
<keyword evidence="6" id="KW-1185">Reference proteome</keyword>
<dbReference type="InterPro" id="IPR029016">
    <property type="entry name" value="GAF-like_dom_sf"/>
</dbReference>
<evidence type="ECO:0000256" key="1">
    <source>
        <dbReference type="ARBA" id="ARBA00022801"/>
    </source>
</evidence>
<organism evidence="5 6">
    <name type="scientific">Catenuloplanes indicus</name>
    <dbReference type="NCBI Taxonomy" id="137267"/>
    <lineage>
        <taxon>Bacteria</taxon>
        <taxon>Bacillati</taxon>
        <taxon>Actinomycetota</taxon>
        <taxon>Actinomycetes</taxon>
        <taxon>Micromonosporales</taxon>
        <taxon>Micromonosporaceae</taxon>
        <taxon>Catenuloplanes</taxon>
    </lineage>
</organism>
<evidence type="ECO:0000256" key="2">
    <source>
        <dbReference type="SAM" id="MobiDB-lite"/>
    </source>
</evidence>
<evidence type="ECO:0008006" key="7">
    <source>
        <dbReference type="Google" id="ProtNLM"/>
    </source>
</evidence>
<dbReference type="SUPFAM" id="SSF81606">
    <property type="entry name" value="PP2C-like"/>
    <property type="match status" value="1"/>
</dbReference>
<dbReference type="SMART" id="SM00065">
    <property type="entry name" value="GAF"/>
    <property type="match status" value="1"/>
</dbReference>
<dbReference type="InterPro" id="IPR052016">
    <property type="entry name" value="Bact_Sigma-Reg"/>
</dbReference>
<evidence type="ECO:0000313" key="6">
    <source>
        <dbReference type="Proteomes" id="UP001240236"/>
    </source>
</evidence>
<comment type="caution">
    <text evidence="5">The sequence shown here is derived from an EMBL/GenBank/DDBJ whole genome shotgun (WGS) entry which is preliminary data.</text>
</comment>
<dbReference type="Pfam" id="PF13185">
    <property type="entry name" value="GAF_2"/>
    <property type="match status" value="1"/>
</dbReference>
<dbReference type="InterPro" id="IPR036457">
    <property type="entry name" value="PPM-type-like_dom_sf"/>
</dbReference>
<evidence type="ECO:0000259" key="3">
    <source>
        <dbReference type="SMART" id="SM00065"/>
    </source>
</evidence>
<feature type="domain" description="GAF" evidence="3">
    <location>
        <begin position="27"/>
        <end position="171"/>
    </location>
</feature>
<dbReference type="PANTHER" id="PTHR43156">
    <property type="entry name" value="STAGE II SPORULATION PROTEIN E-RELATED"/>
    <property type="match status" value="1"/>
</dbReference>
<dbReference type="Proteomes" id="UP001240236">
    <property type="component" value="Unassembled WGS sequence"/>
</dbReference>
<dbReference type="PANTHER" id="PTHR43156:SF2">
    <property type="entry name" value="STAGE II SPORULATION PROTEIN E"/>
    <property type="match status" value="1"/>
</dbReference>
<accession>A0AAE3VWN3</accession>
<dbReference type="SMART" id="SM00331">
    <property type="entry name" value="PP2C_SIG"/>
    <property type="match status" value="1"/>
</dbReference>
<dbReference type="Gene3D" id="3.30.450.40">
    <property type="match status" value="1"/>
</dbReference>
<reference evidence="5 6" key="1">
    <citation type="submission" date="2023-07" db="EMBL/GenBank/DDBJ databases">
        <title>Sequencing the genomes of 1000 actinobacteria strains.</title>
        <authorList>
            <person name="Klenk H.-P."/>
        </authorList>
    </citation>
    <scope>NUCLEOTIDE SEQUENCE [LARGE SCALE GENOMIC DNA]</scope>
    <source>
        <strain evidence="5 6">DSM 44709</strain>
    </source>
</reference>
<dbReference type="GO" id="GO:0016791">
    <property type="term" value="F:phosphatase activity"/>
    <property type="evidence" value="ECO:0007669"/>
    <property type="project" value="TreeGrafter"/>
</dbReference>